<feature type="compositionally biased region" description="Polar residues" evidence="1">
    <location>
        <begin position="273"/>
        <end position="285"/>
    </location>
</feature>
<evidence type="ECO:0000313" key="2">
    <source>
        <dbReference type="EMBL" id="RQX68499.1"/>
    </source>
</evidence>
<dbReference type="VEuPathDB" id="ToxoDB:TGCAST_254960"/>
<feature type="compositionally biased region" description="Acidic residues" evidence="1">
    <location>
        <begin position="941"/>
        <end position="982"/>
    </location>
</feature>
<feature type="compositionally biased region" description="Pro residues" evidence="1">
    <location>
        <begin position="674"/>
        <end position="684"/>
    </location>
</feature>
<gene>
    <name evidence="2" type="ORF">TGCAST_254960</name>
</gene>
<feature type="region of interest" description="Disordered" evidence="1">
    <location>
        <begin position="612"/>
        <end position="1080"/>
    </location>
</feature>
<feature type="compositionally biased region" description="Polar residues" evidence="1">
    <location>
        <begin position="556"/>
        <end position="578"/>
    </location>
</feature>
<name>A0A425HRA5_TOXGO</name>
<feature type="region of interest" description="Disordered" evidence="1">
    <location>
        <begin position="1288"/>
        <end position="1327"/>
    </location>
</feature>
<organism evidence="2 3">
    <name type="scientific">Toxoplasma gondii CAST</name>
    <dbReference type="NCBI Taxonomy" id="943122"/>
    <lineage>
        <taxon>Eukaryota</taxon>
        <taxon>Sar</taxon>
        <taxon>Alveolata</taxon>
        <taxon>Apicomplexa</taxon>
        <taxon>Conoidasida</taxon>
        <taxon>Coccidia</taxon>
        <taxon>Eucoccidiorida</taxon>
        <taxon>Eimeriorina</taxon>
        <taxon>Sarcocystidae</taxon>
        <taxon>Toxoplasma</taxon>
    </lineage>
</organism>
<reference evidence="2 3" key="1">
    <citation type="submission" date="2017-10" db="EMBL/GenBank/DDBJ databases">
        <authorList>
            <person name="Sibley D."/>
            <person name="Venepally P."/>
            <person name="Karamycheva S."/>
            <person name="Hadjithomas M."/>
            <person name="Khan A."/>
            <person name="Brunk B."/>
            <person name="Roos D."/>
            <person name="Caler E."/>
            <person name="Lorenzi H."/>
        </authorList>
    </citation>
    <scope>NUCLEOTIDE SEQUENCE [LARGE SCALE GENOMIC DNA]</scope>
    <source>
        <strain evidence="2 3">CAST</strain>
    </source>
</reference>
<dbReference type="EMBL" id="AHIV02001796">
    <property type="protein sequence ID" value="RQX68499.1"/>
    <property type="molecule type" value="Genomic_DNA"/>
</dbReference>
<feature type="compositionally biased region" description="Low complexity" evidence="1">
    <location>
        <begin position="1035"/>
        <end position="1048"/>
    </location>
</feature>
<dbReference type="Proteomes" id="UP000284452">
    <property type="component" value="Unassembled WGS sequence"/>
</dbReference>
<feature type="compositionally biased region" description="Polar residues" evidence="1">
    <location>
        <begin position="482"/>
        <end position="514"/>
    </location>
</feature>
<feature type="region of interest" description="Disordered" evidence="1">
    <location>
        <begin position="253"/>
        <end position="293"/>
    </location>
</feature>
<feature type="compositionally biased region" description="Low complexity" evidence="1">
    <location>
        <begin position="436"/>
        <end position="466"/>
    </location>
</feature>
<feature type="compositionally biased region" description="Basic and acidic residues" evidence="1">
    <location>
        <begin position="166"/>
        <end position="175"/>
    </location>
</feature>
<feature type="compositionally biased region" description="Gly residues" evidence="1">
    <location>
        <begin position="919"/>
        <end position="930"/>
    </location>
</feature>
<feature type="compositionally biased region" description="Basic and acidic residues" evidence="1">
    <location>
        <begin position="884"/>
        <end position="900"/>
    </location>
</feature>
<comment type="caution">
    <text evidence="2">The sequence shown here is derived from an EMBL/GenBank/DDBJ whole genome shotgun (WGS) entry which is preliminary data.</text>
</comment>
<feature type="compositionally biased region" description="Basic and acidic residues" evidence="1">
    <location>
        <begin position="734"/>
        <end position="746"/>
    </location>
</feature>
<feature type="compositionally biased region" description="Basic and acidic residues" evidence="1">
    <location>
        <begin position="1289"/>
        <end position="1312"/>
    </location>
</feature>
<accession>A0A425HRA5</accession>
<feature type="compositionally biased region" description="Basic and acidic residues" evidence="1">
    <location>
        <begin position="1450"/>
        <end position="1462"/>
    </location>
</feature>
<sequence>MAALTGSPVLEDRDGLELSEQADGSAQARARGSAFAPLVLALESHPSSFAIKHPFETQPFTTSHFRSPPSSHVDIPAGDVPRVYGRLFGRSTSNANMLLTGVENPRTPSHAHPHFSSVKNNATAPELNRLQEEEEKASGSQSAIDSVQSPGTASPPEEVTGEEVAEPERASRALELEASPGSRRSEQKRSRRQSRIRTPTRHALPVLVMLFTSLAVVFRSLRRCVSPHNFPEAVAGTRNFLADSDLPFLGSLTSGTPSFDHGNRARRLAASRDTGSPDGSGQTSDTHGEGGDTGTVDLACIVDSLLTTTEEGGAASGENNSQQPKQVTPQQLNRAIQKAEDTLRVLDLACEMIKDFEDDLPEGFPRRNAETWVRHAGDFVVQQLMALLAARADMDKKVVLSWAGATWDHSQGRGEPVTPALRMPPSYPWQGGATQGPDATGDSSASSASLRAGAAAAPEPMAGGSSQRHKTTPPGLSKLPYGTQQPLHSQVSAASLESTPRSLPTRISSQQTSFSPSWGTPGVPPPRPPLHSQEVSLPPEFQLPLGASNFLKAFSQHSGDTPQRLSLQGESDSQQPVTQPAAAGVSTHPQLWLGEPKAPEEASSWFNTLFKSPADWLSPDRSRSPAFADDGAGGADSRSRRHGAALISTGRGEEWKSPQGQAATTGLEEAPPKSASPPSAPVPPSYADAAKAVRTGAGTGSGPPMKPKRKGEQRVPYSAAAGRQGEQVVVGGAEGRRATRDRHPEQDPTAQHAQRVAARQGLPHEGARKDEKTASEQKRESKKGRSFVESTPHPGDSARPPVVKGDLGSLVVRSGGQKVGQSGEWKTVGLSKKDKAPKKKKQAKEGDKPSDSKGADSTSTKVDVGSAGVEAAESETPVAGPAGRADRHGTDERETKEASKKQRKRKEAASPPSEPAHSGDGGALAAGQGDGDPPEKRGGDGGDDPSDGGEEQKEEEEEEKEEEEKEEEEEEEKAEEEEEGEEERGRGKKDDDSDSGSAATSVPGADGLAEAKGAGGTDEKEQLDRSREEDKEHGPGSAEEGASAASPSRDLGARPKERAKPSSKPGKKQKQKGKDKGGTVDIRWNLQDFMDHPEIMSDLRQNKHYLEMSLATLHSTEEVFEEWLDRSQTLQAFLEERDLQGLREKQLPDLHGKLPRELDALLENILSVRATLTVARSYGLKAKVMLNAARVVESGPAEDVPDWGQEPVDPRAPPEIRLLQHICKMCYEVQVRAPPLEDKFMKFLELYYQLEFMYVCADKVGGAREKVLKLEDVPEPPPSIAEMATLLRGEAETPERGRPEGSETPESDDRTTAEVAEPATSPQVSEISQYHTRMMDLAIRTSADLVKYRTTMETVIEKGGKEQPQCKIAVRVVPAAGAQTWAVLDVLLYLQKMCGFEGLRPGTETSGRAYDAFAKMISTIQQSAKSLRRSYGVYAALNAVLQAEETEMKYVTEEEGQADKESRKSHRSRK</sequence>
<feature type="region of interest" description="Disordered" evidence="1">
    <location>
        <begin position="556"/>
        <end position="586"/>
    </location>
</feature>
<feature type="compositionally biased region" description="Basic and acidic residues" evidence="1">
    <location>
        <begin position="765"/>
        <end position="779"/>
    </location>
</feature>
<proteinExistence type="predicted"/>
<feature type="region of interest" description="Disordered" evidence="1">
    <location>
        <begin position="1"/>
        <end position="29"/>
    </location>
</feature>
<evidence type="ECO:0000256" key="1">
    <source>
        <dbReference type="SAM" id="MobiDB-lite"/>
    </source>
</evidence>
<feature type="compositionally biased region" description="Basic and acidic residues" evidence="1">
    <location>
        <begin position="843"/>
        <end position="854"/>
    </location>
</feature>
<protein>
    <submittedName>
        <fullName evidence="2">Uncharacterized protein</fullName>
    </submittedName>
</protein>
<feature type="compositionally biased region" description="Polar residues" evidence="1">
    <location>
        <begin position="138"/>
        <end position="152"/>
    </location>
</feature>
<feature type="region of interest" description="Disordered" evidence="1">
    <location>
        <begin position="408"/>
        <end position="535"/>
    </location>
</feature>
<feature type="compositionally biased region" description="Basic and acidic residues" evidence="1">
    <location>
        <begin position="1051"/>
        <end position="1060"/>
    </location>
</feature>
<evidence type="ECO:0000313" key="3">
    <source>
        <dbReference type="Proteomes" id="UP000284452"/>
    </source>
</evidence>
<feature type="compositionally biased region" description="Basic residues" evidence="1">
    <location>
        <begin position="189"/>
        <end position="198"/>
    </location>
</feature>
<feature type="compositionally biased region" description="Basic and acidic residues" evidence="1">
    <location>
        <begin position="1017"/>
        <end position="1034"/>
    </location>
</feature>
<feature type="region of interest" description="Disordered" evidence="1">
    <location>
        <begin position="100"/>
        <end position="198"/>
    </location>
</feature>
<feature type="compositionally biased region" description="Low complexity" evidence="1">
    <location>
        <begin position="719"/>
        <end position="731"/>
    </location>
</feature>
<feature type="region of interest" description="Disordered" evidence="1">
    <location>
        <begin position="1450"/>
        <end position="1470"/>
    </location>
</feature>